<evidence type="ECO:0000313" key="2">
    <source>
        <dbReference type="EMBL" id="EGG21860.1"/>
    </source>
</evidence>
<sequence length="246" mass="28958">MASLADSAYLEGGSLYYSDLPIRSELQREKYRHWGRRILFYIHLAYFVTATVMFPFLITNLTFWFWLIHTLWFELDVTTNKNNIFIQLLHAVSFVGSYIVMITATILLVILNPDFISQRAEMENHSVAFAWLLNVWIHYIPPILLTLDLFLHKEHIRKRHRITFNRNSPSKKVILKDTLKVIWAIIAPMGVCAAWMLAGYTPENVYHVTNYSYTYLIPIMCATDVIFAVIFLFIVKKRKDTYIRLN</sequence>
<keyword evidence="1" id="KW-0472">Membrane</keyword>
<dbReference type="GeneID" id="14873621"/>
<keyword evidence="1" id="KW-0812">Transmembrane</keyword>
<evidence type="ECO:0000256" key="1">
    <source>
        <dbReference type="SAM" id="Phobius"/>
    </source>
</evidence>
<dbReference type="EMBL" id="GL883010">
    <property type="protein sequence ID" value="EGG21860.1"/>
    <property type="molecule type" value="Genomic_DNA"/>
</dbReference>
<dbReference type="RefSeq" id="XP_004359711.1">
    <property type="nucleotide sequence ID" value="XM_004359654.1"/>
</dbReference>
<accession>F4PUJ6</accession>
<dbReference type="InterPro" id="IPR036259">
    <property type="entry name" value="MFS_trans_sf"/>
</dbReference>
<feature type="transmembrane region" description="Helical" evidence="1">
    <location>
        <begin position="181"/>
        <end position="201"/>
    </location>
</feature>
<keyword evidence="1" id="KW-1133">Transmembrane helix</keyword>
<dbReference type="AlphaFoldDB" id="F4PUJ6"/>
<name>F4PUJ6_CACFS</name>
<feature type="transmembrane region" description="Helical" evidence="1">
    <location>
        <begin position="91"/>
        <end position="111"/>
    </location>
</feature>
<organism evidence="2 3">
    <name type="scientific">Cavenderia fasciculata</name>
    <name type="common">Slime mold</name>
    <name type="synonym">Dictyostelium fasciculatum</name>
    <dbReference type="NCBI Taxonomy" id="261658"/>
    <lineage>
        <taxon>Eukaryota</taxon>
        <taxon>Amoebozoa</taxon>
        <taxon>Evosea</taxon>
        <taxon>Eumycetozoa</taxon>
        <taxon>Dictyostelia</taxon>
        <taxon>Acytosteliales</taxon>
        <taxon>Cavenderiaceae</taxon>
        <taxon>Cavenderia</taxon>
    </lineage>
</organism>
<feature type="transmembrane region" description="Helical" evidence="1">
    <location>
        <begin position="131"/>
        <end position="151"/>
    </location>
</feature>
<dbReference type="OrthoDB" id="14961at2759"/>
<proteinExistence type="predicted"/>
<dbReference type="KEGG" id="dfa:DFA_01746"/>
<keyword evidence="3" id="KW-1185">Reference proteome</keyword>
<reference evidence="3" key="1">
    <citation type="journal article" date="2011" name="Genome Res.">
        <title>Phylogeny-wide analysis of social amoeba genomes highlights ancient origins for complex intercellular communication.</title>
        <authorList>
            <person name="Heidel A.J."/>
            <person name="Lawal H.M."/>
            <person name="Felder M."/>
            <person name="Schilde C."/>
            <person name="Helps N.R."/>
            <person name="Tunggal B."/>
            <person name="Rivero F."/>
            <person name="John U."/>
            <person name="Schleicher M."/>
            <person name="Eichinger L."/>
            <person name="Platzer M."/>
            <person name="Noegel A.A."/>
            <person name="Schaap P."/>
            <person name="Gloeckner G."/>
        </authorList>
    </citation>
    <scope>NUCLEOTIDE SEQUENCE [LARGE SCALE GENOMIC DNA]</scope>
    <source>
        <strain evidence="3">SH3</strain>
    </source>
</reference>
<dbReference type="SUPFAM" id="SSF103473">
    <property type="entry name" value="MFS general substrate transporter"/>
    <property type="match status" value="1"/>
</dbReference>
<gene>
    <name evidence="2" type="ORF">DFA_01746</name>
</gene>
<evidence type="ECO:0000313" key="3">
    <source>
        <dbReference type="Proteomes" id="UP000007797"/>
    </source>
</evidence>
<feature type="transmembrane region" description="Helical" evidence="1">
    <location>
        <begin position="213"/>
        <end position="235"/>
    </location>
</feature>
<dbReference type="OMA" id="FWFWLIH"/>
<dbReference type="Proteomes" id="UP000007797">
    <property type="component" value="Unassembled WGS sequence"/>
</dbReference>
<protein>
    <recommendedName>
        <fullName evidence="4">Transmembrane protein</fullName>
    </recommendedName>
</protein>
<evidence type="ECO:0008006" key="4">
    <source>
        <dbReference type="Google" id="ProtNLM"/>
    </source>
</evidence>
<feature type="transmembrane region" description="Helical" evidence="1">
    <location>
        <begin position="38"/>
        <end position="57"/>
    </location>
</feature>
<dbReference type="STRING" id="1054147.F4PUJ6"/>